<sequence length="22" mass="2479">DEWNDGASRESDAVSVGGFFFW</sequence>
<feature type="non-terminal residue" evidence="1">
    <location>
        <position position="1"/>
    </location>
</feature>
<dbReference type="AlphaFoldDB" id="A0A383C9L8"/>
<dbReference type="EMBL" id="UINC01207126">
    <property type="protein sequence ID" value="SVE29087.1"/>
    <property type="molecule type" value="Genomic_DNA"/>
</dbReference>
<proteinExistence type="predicted"/>
<gene>
    <name evidence="1" type="ORF">METZ01_LOCUS481941</name>
</gene>
<protein>
    <recommendedName>
        <fullName evidence="2">Porin domain-containing protein</fullName>
    </recommendedName>
</protein>
<organism evidence="1">
    <name type="scientific">marine metagenome</name>
    <dbReference type="NCBI Taxonomy" id="408172"/>
    <lineage>
        <taxon>unclassified sequences</taxon>
        <taxon>metagenomes</taxon>
        <taxon>ecological metagenomes</taxon>
    </lineage>
</organism>
<evidence type="ECO:0000313" key="1">
    <source>
        <dbReference type="EMBL" id="SVE29087.1"/>
    </source>
</evidence>
<evidence type="ECO:0008006" key="2">
    <source>
        <dbReference type="Google" id="ProtNLM"/>
    </source>
</evidence>
<reference evidence="1" key="1">
    <citation type="submission" date="2018-05" db="EMBL/GenBank/DDBJ databases">
        <authorList>
            <person name="Lanie J.A."/>
            <person name="Ng W.-L."/>
            <person name="Kazmierczak K.M."/>
            <person name="Andrzejewski T.M."/>
            <person name="Davidsen T.M."/>
            <person name="Wayne K.J."/>
            <person name="Tettelin H."/>
            <person name="Glass J.I."/>
            <person name="Rusch D."/>
            <person name="Podicherti R."/>
            <person name="Tsui H.-C.T."/>
            <person name="Winkler M.E."/>
        </authorList>
    </citation>
    <scope>NUCLEOTIDE SEQUENCE</scope>
</reference>
<accession>A0A383C9L8</accession>
<name>A0A383C9L8_9ZZZZ</name>